<proteinExistence type="predicted"/>
<accession>A0A292YKF8</accession>
<dbReference type="EMBL" id="BDUF01000011">
    <property type="protein sequence ID" value="GAX88960.1"/>
    <property type="molecule type" value="Genomic_DNA"/>
</dbReference>
<dbReference type="Gene3D" id="1.10.10.60">
    <property type="entry name" value="Homeodomain-like"/>
    <property type="match status" value="2"/>
</dbReference>
<feature type="domain" description="HTH araC/xylS-type" evidence="4">
    <location>
        <begin position="296"/>
        <end position="394"/>
    </location>
</feature>
<dbReference type="Pfam" id="PF12833">
    <property type="entry name" value="HTH_18"/>
    <property type="match status" value="1"/>
</dbReference>
<evidence type="ECO:0000313" key="6">
    <source>
        <dbReference type="Proteomes" id="UP000217785"/>
    </source>
</evidence>
<dbReference type="Pfam" id="PF17853">
    <property type="entry name" value="GGDEF_2"/>
    <property type="match status" value="1"/>
</dbReference>
<evidence type="ECO:0000256" key="2">
    <source>
        <dbReference type="ARBA" id="ARBA00023125"/>
    </source>
</evidence>
<dbReference type="InterPro" id="IPR018060">
    <property type="entry name" value="HTH_AraC"/>
</dbReference>
<dbReference type="PROSITE" id="PS00041">
    <property type="entry name" value="HTH_ARAC_FAMILY_1"/>
    <property type="match status" value="1"/>
</dbReference>
<dbReference type="GO" id="GO:0043565">
    <property type="term" value="F:sequence-specific DNA binding"/>
    <property type="evidence" value="ECO:0007669"/>
    <property type="project" value="InterPro"/>
</dbReference>
<organism evidence="5 6">
    <name type="scientific">Effusibacillus lacus</name>
    <dbReference type="NCBI Taxonomy" id="1348429"/>
    <lineage>
        <taxon>Bacteria</taxon>
        <taxon>Bacillati</taxon>
        <taxon>Bacillota</taxon>
        <taxon>Bacilli</taxon>
        <taxon>Bacillales</taxon>
        <taxon>Alicyclobacillaceae</taxon>
        <taxon>Effusibacillus</taxon>
    </lineage>
</organism>
<evidence type="ECO:0000256" key="1">
    <source>
        <dbReference type="ARBA" id="ARBA00023015"/>
    </source>
</evidence>
<evidence type="ECO:0000313" key="5">
    <source>
        <dbReference type="EMBL" id="GAX88960.1"/>
    </source>
</evidence>
<keyword evidence="3" id="KW-0804">Transcription</keyword>
<dbReference type="SUPFAM" id="SSF46689">
    <property type="entry name" value="Homeodomain-like"/>
    <property type="match status" value="2"/>
</dbReference>
<protein>
    <submittedName>
        <fullName evidence="5">AraC family transcriptional regulator</fullName>
    </submittedName>
</protein>
<reference evidence="6" key="1">
    <citation type="submission" date="2017-07" db="EMBL/GenBank/DDBJ databases">
        <title>Draft genome sequence of Effusibacillus lacus strain skLN1.</title>
        <authorList>
            <person name="Watanabe M."/>
            <person name="Kojima H."/>
            <person name="Fukui M."/>
        </authorList>
    </citation>
    <scope>NUCLEOTIDE SEQUENCE [LARGE SCALE GENOMIC DNA]</scope>
    <source>
        <strain evidence="6">skLN1</strain>
    </source>
</reference>
<dbReference type="RefSeq" id="WP_096180657.1">
    <property type="nucleotide sequence ID" value="NZ_BDUF01000011.1"/>
</dbReference>
<dbReference type="PANTHER" id="PTHR43280:SF10">
    <property type="entry name" value="REGULATORY PROTEIN POCR"/>
    <property type="match status" value="1"/>
</dbReference>
<keyword evidence="1" id="KW-0805">Transcription regulation</keyword>
<dbReference type="PANTHER" id="PTHR43280">
    <property type="entry name" value="ARAC-FAMILY TRANSCRIPTIONAL REGULATOR"/>
    <property type="match status" value="1"/>
</dbReference>
<evidence type="ECO:0000259" key="4">
    <source>
        <dbReference type="PROSITE" id="PS01124"/>
    </source>
</evidence>
<dbReference type="AlphaFoldDB" id="A0A292YKF8"/>
<dbReference type="GO" id="GO:0003700">
    <property type="term" value="F:DNA-binding transcription factor activity"/>
    <property type="evidence" value="ECO:0007669"/>
    <property type="project" value="InterPro"/>
</dbReference>
<dbReference type="InterPro" id="IPR020449">
    <property type="entry name" value="Tscrpt_reg_AraC-type_HTH"/>
</dbReference>
<keyword evidence="2" id="KW-0238">DNA-binding</keyword>
<dbReference type="PROSITE" id="PS01124">
    <property type="entry name" value="HTH_ARAC_FAMILY_2"/>
    <property type="match status" value="1"/>
</dbReference>
<evidence type="ECO:0000256" key="3">
    <source>
        <dbReference type="ARBA" id="ARBA00023163"/>
    </source>
</evidence>
<gene>
    <name evidence="5" type="ORF">EFBL_0574</name>
</gene>
<dbReference type="OrthoDB" id="324626at2"/>
<sequence>MDQEPYNTAFSHLLISGTVVHEAGFEDLQHKFGIHVRPNTVMVVSIDRYPDLALGKPLAWRMLIGRQIVQSVQDSIKEPFLRIWAEEGVLAVLLELSLEHPLEKNYEAVTRNIARKIQRHASSRGVSVSIGIGTYCDNPYLLQYSYEEAKESMVDRFFQGNRLIFHYEKKRSTNTARNHPLSSRERIELLARVRIGDKGGTVTLLKNLMEKLAQVHKYNVNMFKSEVVDLVMSITRIVIESGADAATVLSENAKFIQGLYSTIRYDKFEKKVCDYVDHLATQVEDPELSSCHPLIGQAVRYMKENLDRAVSLREVAQYCCLSVYYFSRLFKKETRCSFVDYLNKIRLEKALYYLETTDFTVQQVAMHVGFQDANYFSRIFKKYMNTTPTEYRKAKLC</sequence>
<dbReference type="InterPro" id="IPR018062">
    <property type="entry name" value="HTH_AraC-typ_CS"/>
</dbReference>
<dbReference type="InterPro" id="IPR009057">
    <property type="entry name" value="Homeodomain-like_sf"/>
</dbReference>
<dbReference type="SMART" id="SM00342">
    <property type="entry name" value="HTH_ARAC"/>
    <property type="match status" value="1"/>
</dbReference>
<dbReference type="Proteomes" id="UP000217785">
    <property type="component" value="Unassembled WGS sequence"/>
</dbReference>
<keyword evidence="6" id="KW-1185">Reference proteome</keyword>
<dbReference type="InterPro" id="IPR041522">
    <property type="entry name" value="CdaR_GGDEF"/>
</dbReference>
<dbReference type="PRINTS" id="PR00032">
    <property type="entry name" value="HTHARAC"/>
</dbReference>
<comment type="caution">
    <text evidence="5">The sequence shown here is derived from an EMBL/GenBank/DDBJ whole genome shotgun (WGS) entry which is preliminary data.</text>
</comment>
<name>A0A292YKF8_9BACL</name>